<reference evidence="2" key="1">
    <citation type="journal article" date="2020" name="Stud. Mycol.">
        <title>101 Dothideomycetes genomes: a test case for predicting lifestyles and emergence of pathogens.</title>
        <authorList>
            <person name="Haridas S."/>
            <person name="Albert R."/>
            <person name="Binder M."/>
            <person name="Bloem J."/>
            <person name="Labutti K."/>
            <person name="Salamov A."/>
            <person name="Andreopoulos B."/>
            <person name="Baker S."/>
            <person name="Barry K."/>
            <person name="Bills G."/>
            <person name="Bluhm B."/>
            <person name="Cannon C."/>
            <person name="Castanera R."/>
            <person name="Culley D."/>
            <person name="Daum C."/>
            <person name="Ezra D."/>
            <person name="Gonzalez J."/>
            <person name="Henrissat B."/>
            <person name="Kuo A."/>
            <person name="Liang C."/>
            <person name="Lipzen A."/>
            <person name="Lutzoni F."/>
            <person name="Magnuson J."/>
            <person name="Mondo S."/>
            <person name="Nolan M."/>
            <person name="Ohm R."/>
            <person name="Pangilinan J."/>
            <person name="Park H.-J."/>
            <person name="Ramirez L."/>
            <person name="Alfaro M."/>
            <person name="Sun H."/>
            <person name="Tritt A."/>
            <person name="Yoshinaga Y."/>
            <person name="Zwiers L.-H."/>
            <person name="Turgeon B."/>
            <person name="Goodwin S."/>
            <person name="Spatafora J."/>
            <person name="Crous P."/>
            <person name="Grigoriev I."/>
        </authorList>
    </citation>
    <scope>NUCLEOTIDE SEQUENCE</scope>
    <source>
        <strain evidence="2">CBS 627.86</strain>
    </source>
</reference>
<name>A0A6A5YEZ5_9PLEO</name>
<dbReference type="AlphaFoldDB" id="A0A6A5YEZ5"/>
<organism evidence="2 3">
    <name type="scientific">Lophiotrema nucula</name>
    <dbReference type="NCBI Taxonomy" id="690887"/>
    <lineage>
        <taxon>Eukaryota</taxon>
        <taxon>Fungi</taxon>
        <taxon>Dikarya</taxon>
        <taxon>Ascomycota</taxon>
        <taxon>Pezizomycotina</taxon>
        <taxon>Dothideomycetes</taxon>
        <taxon>Pleosporomycetidae</taxon>
        <taxon>Pleosporales</taxon>
        <taxon>Lophiotremataceae</taxon>
        <taxon>Lophiotrema</taxon>
    </lineage>
</organism>
<proteinExistence type="predicted"/>
<evidence type="ECO:0000313" key="2">
    <source>
        <dbReference type="EMBL" id="KAF2105635.1"/>
    </source>
</evidence>
<keyword evidence="3" id="KW-1185">Reference proteome</keyword>
<accession>A0A6A5YEZ5</accession>
<dbReference type="Proteomes" id="UP000799770">
    <property type="component" value="Unassembled WGS sequence"/>
</dbReference>
<feature type="compositionally biased region" description="Low complexity" evidence="1">
    <location>
        <begin position="303"/>
        <end position="314"/>
    </location>
</feature>
<dbReference type="EMBL" id="ML977375">
    <property type="protein sequence ID" value="KAF2105635.1"/>
    <property type="molecule type" value="Genomic_DNA"/>
</dbReference>
<evidence type="ECO:0000256" key="1">
    <source>
        <dbReference type="SAM" id="MobiDB-lite"/>
    </source>
</evidence>
<evidence type="ECO:0000313" key="3">
    <source>
        <dbReference type="Proteomes" id="UP000799770"/>
    </source>
</evidence>
<protein>
    <submittedName>
        <fullName evidence="2">Uncharacterized protein</fullName>
    </submittedName>
</protein>
<sequence>MVYYMTSNPDQRSHSAGKAFNLHDTSIVDSSTFDFNEPFATIKTYVTKEPERTLENLIFPLVGWYMLLLAVNEYWLMEFLQPDVAKLRNRLHVLRSHNIHQMRCANPSSSGDFHQFPTVKDLVNMVGDHSLETMPGLDQVEIELHKYRLDDLVPVRLVAGWWQRTETKSNVLVYAYAEQALHPGAAGAVQLIAHAKDEDIQNNAEFTSLVRFYFCLAANTGEFDASRLHEPATTSFENRLRAIFDRMAAFTMTGKSLCIINKSEKDIKKMRAFDASFELDIEAQADDATLRGDDGEEFDDNNSEVLSESESHVSQTRVEDASGISSSSTAVNLANVDSGLPQASMQELANIDLKLQELKAQAIALGSEEARLESRHSEILADLSYRL</sequence>
<feature type="region of interest" description="Disordered" evidence="1">
    <location>
        <begin position="288"/>
        <end position="324"/>
    </location>
</feature>
<gene>
    <name evidence="2" type="ORF">BDV96DRAFT_608043</name>
</gene>